<dbReference type="EMBL" id="UGED01000009">
    <property type="protein sequence ID" value="STL52206.1"/>
    <property type="molecule type" value="Genomic_DNA"/>
</dbReference>
<protein>
    <submittedName>
        <fullName evidence="7">Inner membrane protein</fullName>
    </submittedName>
</protein>
<evidence type="ECO:0000259" key="6">
    <source>
        <dbReference type="Pfam" id="PF04893"/>
    </source>
</evidence>
<sequence>MARNYPQRPSLAHCMVFAGYVATPLFLSGLVALYPLVWLCALVGTVALFYTGYLLYLGIPSFLNINKEEGLSFSSSTLAIGVLVLEVLLALTVILWGYGYRLF</sequence>
<evidence type="ECO:0000256" key="5">
    <source>
        <dbReference type="SAM" id="Phobius"/>
    </source>
</evidence>
<proteinExistence type="predicted"/>
<dbReference type="Pfam" id="PF04893">
    <property type="entry name" value="Yip1"/>
    <property type="match status" value="1"/>
</dbReference>
<evidence type="ECO:0000313" key="8">
    <source>
        <dbReference type="Proteomes" id="UP000254052"/>
    </source>
</evidence>
<keyword evidence="3 5" id="KW-1133">Transmembrane helix</keyword>
<dbReference type="Proteomes" id="UP000254052">
    <property type="component" value="Unassembled WGS sequence"/>
</dbReference>
<name>A0A377BA32_ECOLX</name>
<keyword evidence="2 5" id="KW-0812">Transmembrane</keyword>
<accession>A0A377BA32</accession>
<evidence type="ECO:0000256" key="2">
    <source>
        <dbReference type="ARBA" id="ARBA00022692"/>
    </source>
</evidence>
<feature type="domain" description="Yip1" evidence="6">
    <location>
        <begin position="2"/>
        <end position="86"/>
    </location>
</feature>
<dbReference type="AlphaFoldDB" id="A0A377BA32"/>
<comment type="subcellular location">
    <subcellularLocation>
        <location evidence="1">Membrane</location>
        <topology evidence="1">Multi-pass membrane protein</topology>
    </subcellularLocation>
</comment>
<dbReference type="GO" id="GO:0016020">
    <property type="term" value="C:membrane"/>
    <property type="evidence" value="ECO:0007669"/>
    <property type="project" value="UniProtKB-SubCell"/>
</dbReference>
<reference evidence="7 8" key="1">
    <citation type="submission" date="2018-06" db="EMBL/GenBank/DDBJ databases">
        <authorList>
            <consortium name="Pathogen Informatics"/>
            <person name="Doyle S."/>
        </authorList>
    </citation>
    <scope>NUCLEOTIDE SEQUENCE [LARGE SCALE GENOMIC DNA]</scope>
    <source>
        <strain evidence="7 8">NCTC9962</strain>
    </source>
</reference>
<feature type="transmembrane region" description="Helical" evidence="5">
    <location>
        <begin position="78"/>
        <end position="98"/>
    </location>
</feature>
<keyword evidence="4 5" id="KW-0472">Membrane</keyword>
<evidence type="ECO:0000313" key="7">
    <source>
        <dbReference type="EMBL" id="STL52206.1"/>
    </source>
</evidence>
<gene>
    <name evidence="7" type="primary">yohC_2</name>
    <name evidence="7" type="ORF">NCTC9962_04047</name>
</gene>
<evidence type="ECO:0000256" key="1">
    <source>
        <dbReference type="ARBA" id="ARBA00004141"/>
    </source>
</evidence>
<dbReference type="InterPro" id="IPR006977">
    <property type="entry name" value="Yip1_dom"/>
</dbReference>
<organism evidence="7 8">
    <name type="scientific">Escherichia coli</name>
    <dbReference type="NCBI Taxonomy" id="562"/>
    <lineage>
        <taxon>Bacteria</taxon>
        <taxon>Pseudomonadati</taxon>
        <taxon>Pseudomonadota</taxon>
        <taxon>Gammaproteobacteria</taxon>
        <taxon>Enterobacterales</taxon>
        <taxon>Enterobacteriaceae</taxon>
        <taxon>Escherichia</taxon>
    </lineage>
</organism>
<feature type="transmembrane region" description="Helical" evidence="5">
    <location>
        <begin position="36"/>
        <end position="57"/>
    </location>
</feature>
<evidence type="ECO:0000256" key="4">
    <source>
        <dbReference type="ARBA" id="ARBA00023136"/>
    </source>
</evidence>
<evidence type="ECO:0000256" key="3">
    <source>
        <dbReference type="ARBA" id="ARBA00022989"/>
    </source>
</evidence>
<feature type="transmembrane region" description="Helical" evidence="5">
    <location>
        <begin position="12"/>
        <end position="30"/>
    </location>
</feature>